<dbReference type="InterPro" id="IPR017907">
    <property type="entry name" value="Znf_RING_CS"/>
</dbReference>
<reference evidence="11" key="2">
    <citation type="submission" date="2020-10" db="UniProtKB">
        <authorList>
            <consortium name="WormBaseParasite"/>
        </authorList>
    </citation>
    <scope>IDENTIFICATION</scope>
</reference>
<dbReference type="SMART" id="SM00184">
    <property type="entry name" value="RING"/>
    <property type="match status" value="1"/>
</dbReference>
<keyword evidence="8" id="KW-0732">Signal</keyword>
<comment type="subcellular location">
    <subcellularLocation>
        <location evidence="1">Nucleus</location>
    </subcellularLocation>
</comment>
<evidence type="ECO:0000259" key="9">
    <source>
        <dbReference type="PROSITE" id="PS50089"/>
    </source>
</evidence>
<feature type="region of interest" description="Disordered" evidence="7">
    <location>
        <begin position="32"/>
        <end position="69"/>
    </location>
</feature>
<protein>
    <submittedName>
        <fullName evidence="11">RING-type domain-containing protein</fullName>
    </submittedName>
</protein>
<dbReference type="FunFam" id="3.30.40.10:FF:000033">
    <property type="entry name" value="Polycomb group RING finger protein 3"/>
    <property type="match status" value="1"/>
</dbReference>
<dbReference type="AlphaFoldDB" id="A0A7E4USY2"/>
<evidence type="ECO:0000256" key="5">
    <source>
        <dbReference type="ARBA" id="ARBA00023242"/>
    </source>
</evidence>
<feature type="chain" id="PRO_5028859037" evidence="8">
    <location>
        <begin position="22"/>
        <end position="321"/>
    </location>
</feature>
<dbReference type="InterPro" id="IPR013083">
    <property type="entry name" value="Znf_RING/FYVE/PHD"/>
</dbReference>
<feature type="compositionally biased region" description="Low complexity" evidence="7">
    <location>
        <begin position="32"/>
        <end position="41"/>
    </location>
</feature>
<keyword evidence="4" id="KW-0862">Zinc</keyword>
<feature type="signal peptide" evidence="8">
    <location>
        <begin position="1"/>
        <end position="21"/>
    </location>
</feature>
<evidence type="ECO:0000256" key="8">
    <source>
        <dbReference type="SAM" id="SignalP"/>
    </source>
</evidence>
<dbReference type="PROSITE" id="PS50089">
    <property type="entry name" value="ZF_RING_2"/>
    <property type="match status" value="1"/>
</dbReference>
<sequence length="321" mass="36355">MPSTFIALCHAYLSGFADCHATCVPISEAANNMRRSNNGNNGRRKNPRHPTESSPPTEEASSSSPPAPVYKAVEHGNRLDLPLVALTPFITCKLCRGYYVDVLTVEDCLHSFCKSCLLKHFDETDNTCPTCGNMIHQSHPTHYVRFDRQLQDIVYKIVPGMQEEEQRRRAAFWAKYVPDSSDSESERERAQFENLNTGTKALSISPCEVQENSGDCCKDNPAEAHGRDDESYQCTIMAEGEVSKQLDGRFIHASGTTPINCIKRYIALMIDGDEQKYANYDVFCRGELMGRDFSLAFIYKTRWRNNNSLPLQFTYRKHVNL</sequence>
<feature type="domain" description="RING-type" evidence="9">
    <location>
        <begin position="92"/>
        <end position="131"/>
    </location>
</feature>
<evidence type="ECO:0000256" key="3">
    <source>
        <dbReference type="ARBA" id="ARBA00022771"/>
    </source>
</evidence>
<dbReference type="PANTHER" id="PTHR45893">
    <property type="entry name" value="POLYCOMB GROUP RING FINGER PROTEIN"/>
    <property type="match status" value="1"/>
</dbReference>
<feature type="compositionally biased region" description="Low complexity" evidence="7">
    <location>
        <begin position="52"/>
        <end position="64"/>
    </location>
</feature>
<evidence type="ECO:0000256" key="4">
    <source>
        <dbReference type="ARBA" id="ARBA00022833"/>
    </source>
</evidence>
<organism evidence="10 11">
    <name type="scientific">Panagrellus redivivus</name>
    <name type="common">Microworm</name>
    <dbReference type="NCBI Taxonomy" id="6233"/>
    <lineage>
        <taxon>Eukaryota</taxon>
        <taxon>Metazoa</taxon>
        <taxon>Ecdysozoa</taxon>
        <taxon>Nematoda</taxon>
        <taxon>Chromadorea</taxon>
        <taxon>Rhabditida</taxon>
        <taxon>Tylenchina</taxon>
        <taxon>Panagrolaimomorpha</taxon>
        <taxon>Panagrolaimoidea</taxon>
        <taxon>Panagrolaimidae</taxon>
        <taxon>Panagrellus</taxon>
    </lineage>
</organism>
<keyword evidence="2" id="KW-0479">Metal-binding</keyword>
<dbReference type="InterPro" id="IPR001841">
    <property type="entry name" value="Znf_RING"/>
</dbReference>
<dbReference type="Gene3D" id="3.30.40.10">
    <property type="entry name" value="Zinc/RING finger domain, C3HC4 (zinc finger)"/>
    <property type="match status" value="1"/>
</dbReference>
<evidence type="ECO:0000256" key="6">
    <source>
        <dbReference type="PROSITE-ProRule" id="PRU00175"/>
    </source>
</evidence>
<dbReference type="InterPro" id="IPR018957">
    <property type="entry name" value="Znf_C3HC4_RING-type"/>
</dbReference>
<evidence type="ECO:0000256" key="1">
    <source>
        <dbReference type="ARBA" id="ARBA00004123"/>
    </source>
</evidence>
<dbReference type="PROSITE" id="PS00518">
    <property type="entry name" value="ZF_RING_1"/>
    <property type="match status" value="1"/>
</dbReference>
<evidence type="ECO:0000256" key="7">
    <source>
        <dbReference type="SAM" id="MobiDB-lite"/>
    </source>
</evidence>
<dbReference type="SUPFAM" id="SSF57850">
    <property type="entry name" value="RING/U-box"/>
    <property type="match status" value="1"/>
</dbReference>
<dbReference type="InterPro" id="IPR051507">
    <property type="entry name" value="PcG_RING_finger"/>
</dbReference>
<keyword evidence="5" id="KW-0539">Nucleus</keyword>
<reference evidence="10" key="1">
    <citation type="journal article" date="2013" name="Genetics">
        <title>The draft genome and transcriptome of Panagrellus redivivus are shaped by the harsh demands of a free-living lifestyle.</title>
        <authorList>
            <person name="Srinivasan J."/>
            <person name="Dillman A.R."/>
            <person name="Macchietto M.G."/>
            <person name="Heikkinen L."/>
            <person name="Lakso M."/>
            <person name="Fracchia K.M."/>
            <person name="Antoshechkin I."/>
            <person name="Mortazavi A."/>
            <person name="Wong G."/>
            <person name="Sternberg P.W."/>
        </authorList>
    </citation>
    <scope>NUCLEOTIDE SEQUENCE [LARGE SCALE GENOMIC DNA]</scope>
    <source>
        <strain evidence="10">MT8872</strain>
    </source>
</reference>
<keyword evidence="10" id="KW-1185">Reference proteome</keyword>
<keyword evidence="3 6" id="KW-0863">Zinc-finger</keyword>
<evidence type="ECO:0000313" key="10">
    <source>
        <dbReference type="Proteomes" id="UP000492821"/>
    </source>
</evidence>
<dbReference type="GO" id="GO:0031519">
    <property type="term" value="C:PcG protein complex"/>
    <property type="evidence" value="ECO:0007669"/>
    <property type="project" value="UniProtKB-ARBA"/>
</dbReference>
<evidence type="ECO:0000256" key="2">
    <source>
        <dbReference type="ARBA" id="ARBA00022723"/>
    </source>
</evidence>
<evidence type="ECO:0000313" key="11">
    <source>
        <dbReference type="WBParaSite" id="Pan_g12136.t1"/>
    </source>
</evidence>
<proteinExistence type="predicted"/>
<dbReference type="WBParaSite" id="Pan_g12136.t1">
    <property type="protein sequence ID" value="Pan_g12136.t1"/>
    <property type="gene ID" value="Pan_g12136"/>
</dbReference>
<dbReference type="GO" id="GO:0008270">
    <property type="term" value="F:zinc ion binding"/>
    <property type="evidence" value="ECO:0007669"/>
    <property type="project" value="UniProtKB-KW"/>
</dbReference>
<accession>A0A7E4USY2</accession>
<dbReference type="Proteomes" id="UP000492821">
    <property type="component" value="Unassembled WGS sequence"/>
</dbReference>
<dbReference type="Gene3D" id="3.10.20.90">
    <property type="entry name" value="Phosphatidylinositol 3-kinase Catalytic Subunit, Chain A, domain 1"/>
    <property type="match status" value="1"/>
</dbReference>
<name>A0A7E4USY2_PANRE</name>
<dbReference type="Pfam" id="PF00097">
    <property type="entry name" value="zf-C3HC4"/>
    <property type="match status" value="1"/>
</dbReference>